<reference evidence="1 2" key="1">
    <citation type="submission" date="2015-03" db="EMBL/GenBank/DDBJ databases">
        <authorList>
            <person name="Hassan Y."/>
            <person name="Lepp D."/>
            <person name="Li X.-Z."/>
            <person name="Zhou T."/>
        </authorList>
    </citation>
    <scope>NUCLEOTIDE SEQUENCE [LARGE SCALE GENOMIC DNA]</scope>
    <source>
        <strain evidence="1 2">IPL18</strain>
    </source>
</reference>
<dbReference type="Proteomes" id="UP000033649">
    <property type="component" value="Unassembled WGS sequence"/>
</dbReference>
<organism evidence="1 2">
    <name type="scientific">Devosia chinhatensis</name>
    <dbReference type="NCBI Taxonomy" id="429727"/>
    <lineage>
        <taxon>Bacteria</taxon>
        <taxon>Pseudomonadati</taxon>
        <taxon>Pseudomonadota</taxon>
        <taxon>Alphaproteobacteria</taxon>
        <taxon>Hyphomicrobiales</taxon>
        <taxon>Devosiaceae</taxon>
        <taxon>Devosia</taxon>
    </lineage>
</organism>
<evidence type="ECO:0000313" key="1">
    <source>
        <dbReference type="EMBL" id="KKB09603.1"/>
    </source>
</evidence>
<gene>
    <name evidence="1" type="ORF">VE26_06875</name>
</gene>
<name>A0A0F5FLD6_9HYPH</name>
<comment type="caution">
    <text evidence="1">The sequence shown here is derived from an EMBL/GenBank/DDBJ whole genome shotgun (WGS) entry which is preliminary data.</text>
</comment>
<accession>A0A0F5FLD6</accession>
<sequence>MDALAQLRDHVTDLVGGLEALCEIYGILNLRATAAAAGPQADALEGVGWEDLAVLFGLLPFTPRQQ</sequence>
<dbReference type="AlphaFoldDB" id="A0A0F5FLD6"/>
<dbReference type="RefSeq" id="WP_046104297.1">
    <property type="nucleotide sequence ID" value="NZ_JZEY01000054.1"/>
</dbReference>
<evidence type="ECO:0000313" key="2">
    <source>
        <dbReference type="Proteomes" id="UP000033649"/>
    </source>
</evidence>
<protein>
    <submittedName>
        <fullName evidence="1">Uncharacterized protein</fullName>
    </submittedName>
</protein>
<proteinExistence type="predicted"/>
<dbReference type="EMBL" id="JZEY01000054">
    <property type="protein sequence ID" value="KKB09603.1"/>
    <property type="molecule type" value="Genomic_DNA"/>
</dbReference>
<keyword evidence="2" id="KW-1185">Reference proteome</keyword>
<dbReference type="PATRIC" id="fig|429727.3.peg.1424"/>